<organism evidence="2 3">
    <name type="scientific">Pustulibacterium marinum</name>
    <dbReference type="NCBI Taxonomy" id="1224947"/>
    <lineage>
        <taxon>Bacteria</taxon>
        <taxon>Pseudomonadati</taxon>
        <taxon>Bacteroidota</taxon>
        <taxon>Flavobacteriia</taxon>
        <taxon>Flavobacteriales</taxon>
        <taxon>Flavobacteriaceae</taxon>
        <taxon>Pustulibacterium</taxon>
    </lineage>
</organism>
<dbReference type="STRING" id="1224947.SAMN05216480_102143"/>
<dbReference type="PANTHER" id="PTHR42852:SF13">
    <property type="entry name" value="PROTEIN DIPZ"/>
    <property type="match status" value="1"/>
</dbReference>
<evidence type="ECO:0000259" key="1">
    <source>
        <dbReference type="PROSITE" id="PS51352"/>
    </source>
</evidence>
<dbReference type="InterPro" id="IPR000866">
    <property type="entry name" value="AhpC/TSA"/>
</dbReference>
<dbReference type="InterPro" id="IPR036249">
    <property type="entry name" value="Thioredoxin-like_sf"/>
</dbReference>
<dbReference type="GO" id="GO:0016209">
    <property type="term" value="F:antioxidant activity"/>
    <property type="evidence" value="ECO:0007669"/>
    <property type="project" value="InterPro"/>
</dbReference>
<dbReference type="RefSeq" id="WP_245766529.1">
    <property type="nucleotide sequence ID" value="NZ_FPBK01000002.1"/>
</dbReference>
<dbReference type="SUPFAM" id="SSF52833">
    <property type="entry name" value="Thioredoxin-like"/>
    <property type="match status" value="1"/>
</dbReference>
<sequence length="156" mass="17730">MNRLLAFSPSIENVEDRKTLSKFDYDFRLQTLNGEQVKFNNFKGNVVIVNFWATWCPPCIAEMPSLQNLYNDYGDKVAFLFISNEESSVIASFLQKHEYDLPVYQNLQKVPSKLGHSSIPTTYLIDKNGSIVINKTGAADWNSGKTRSLLDELIAE</sequence>
<name>A0A1I7FR14_9FLAO</name>
<dbReference type="GO" id="GO:0016853">
    <property type="term" value="F:isomerase activity"/>
    <property type="evidence" value="ECO:0007669"/>
    <property type="project" value="UniProtKB-KW"/>
</dbReference>
<reference evidence="2 3" key="1">
    <citation type="submission" date="2016-10" db="EMBL/GenBank/DDBJ databases">
        <authorList>
            <person name="de Groot N.N."/>
        </authorList>
    </citation>
    <scope>NUCLEOTIDE SEQUENCE [LARGE SCALE GENOMIC DNA]</scope>
    <source>
        <strain evidence="2 3">CGMCC 1.12333</strain>
    </source>
</reference>
<accession>A0A1I7FR14</accession>
<protein>
    <submittedName>
        <fullName evidence="2">Thiol-disulfide isomerase or thioredoxin</fullName>
    </submittedName>
</protein>
<dbReference type="AlphaFoldDB" id="A0A1I7FR14"/>
<dbReference type="InterPro" id="IPR050553">
    <property type="entry name" value="Thioredoxin_ResA/DsbE_sf"/>
</dbReference>
<dbReference type="Gene3D" id="3.40.30.10">
    <property type="entry name" value="Glutaredoxin"/>
    <property type="match status" value="1"/>
</dbReference>
<dbReference type="EMBL" id="FPBK01000002">
    <property type="protein sequence ID" value="SFU38664.1"/>
    <property type="molecule type" value="Genomic_DNA"/>
</dbReference>
<keyword evidence="2" id="KW-0413">Isomerase</keyword>
<feature type="domain" description="Thioredoxin" evidence="1">
    <location>
        <begin position="18"/>
        <end position="155"/>
    </location>
</feature>
<proteinExistence type="predicted"/>
<dbReference type="PANTHER" id="PTHR42852">
    <property type="entry name" value="THIOL:DISULFIDE INTERCHANGE PROTEIN DSBE"/>
    <property type="match status" value="1"/>
</dbReference>
<dbReference type="Proteomes" id="UP000199138">
    <property type="component" value="Unassembled WGS sequence"/>
</dbReference>
<dbReference type="InterPro" id="IPR013766">
    <property type="entry name" value="Thioredoxin_domain"/>
</dbReference>
<gene>
    <name evidence="2" type="ORF">SAMN05216480_102143</name>
</gene>
<evidence type="ECO:0000313" key="3">
    <source>
        <dbReference type="Proteomes" id="UP000199138"/>
    </source>
</evidence>
<keyword evidence="3" id="KW-1185">Reference proteome</keyword>
<dbReference type="Pfam" id="PF00578">
    <property type="entry name" value="AhpC-TSA"/>
    <property type="match status" value="1"/>
</dbReference>
<dbReference type="CDD" id="cd02966">
    <property type="entry name" value="TlpA_like_family"/>
    <property type="match status" value="1"/>
</dbReference>
<dbReference type="GO" id="GO:0016491">
    <property type="term" value="F:oxidoreductase activity"/>
    <property type="evidence" value="ECO:0007669"/>
    <property type="project" value="InterPro"/>
</dbReference>
<dbReference type="PROSITE" id="PS51352">
    <property type="entry name" value="THIOREDOXIN_2"/>
    <property type="match status" value="1"/>
</dbReference>
<evidence type="ECO:0000313" key="2">
    <source>
        <dbReference type="EMBL" id="SFU38664.1"/>
    </source>
</evidence>